<accession>A0ABM1S969</accession>
<protein>
    <submittedName>
        <fullName evidence="3">Uncharacterized protein LOC106458290 isoform X1</fullName>
    </submittedName>
</protein>
<proteinExistence type="predicted"/>
<dbReference type="GeneID" id="106458290"/>
<organism evidence="2 3">
    <name type="scientific">Limulus polyphemus</name>
    <name type="common">Atlantic horseshoe crab</name>
    <dbReference type="NCBI Taxonomy" id="6850"/>
    <lineage>
        <taxon>Eukaryota</taxon>
        <taxon>Metazoa</taxon>
        <taxon>Ecdysozoa</taxon>
        <taxon>Arthropoda</taxon>
        <taxon>Chelicerata</taxon>
        <taxon>Merostomata</taxon>
        <taxon>Xiphosura</taxon>
        <taxon>Limulidae</taxon>
        <taxon>Limulus</taxon>
    </lineage>
</organism>
<evidence type="ECO:0000313" key="3">
    <source>
        <dbReference type="RefSeq" id="XP_022240174.1"/>
    </source>
</evidence>
<evidence type="ECO:0000313" key="2">
    <source>
        <dbReference type="Proteomes" id="UP000694941"/>
    </source>
</evidence>
<keyword evidence="2" id="KW-1185">Reference proteome</keyword>
<keyword evidence="1" id="KW-0193">Cuticle</keyword>
<dbReference type="Pfam" id="PF00379">
    <property type="entry name" value="Chitin_bind_4"/>
    <property type="match status" value="1"/>
</dbReference>
<dbReference type="Proteomes" id="UP000694941">
    <property type="component" value="Unplaced"/>
</dbReference>
<dbReference type="PROSITE" id="PS51155">
    <property type="entry name" value="CHIT_BIND_RR_2"/>
    <property type="match status" value="1"/>
</dbReference>
<reference evidence="3" key="1">
    <citation type="submission" date="2025-08" db="UniProtKB">
        <authorList>
            <consortium name="RefSeq"/>
        </authorList>
    </citation>
    <scope>IDENTIFICATION</scope>
    <source>
        <tissue evidence="3">Muscle</tissue>
    </source>
</reference>
<name>A0ABM1S969_LIMPO</name>
<dbReference type="InterPro" id="IPR000618">
    <property type="entry name" value="Insect_cuticle"/>
</dbReference>
<sequence>MFWRLYFFICTNTAKKKQVYFFISRLKMNVSGLLLWLLWACADRSYGASLGYHDATGLYGYASDTYASEVQEVPQPYDFGYQVKDDYGNSQSRQEAGDDYGNKVGSYSYRDAYGIYRKVEYVADADGFRAKIKTNEPGTSNDSPADVSIVAEEPVATYQTTAQDISESRPYQYDSFPVVVNPYASVRRSYITRIRPTQLDHPQEPIYTIAQDVPYTPETGVVFPNSVAVPDGHHVLRPVHTTGSNNIFIQTPQYFPNVAGQEQVFESRLYEKPLQTFEPDYGSKYNDLNVYAAEIQERKTKLPTYQDK</sequence>
<dbReference type="InterPro" id="IPR050468">
    <property type="entry name" value="Cuticle_Struct_Prot"/>
</dbReference>
<gene>
    <name evidence="3" type="primary">LOC106458290</name>
</gene>
<evidence type="ECO:0000256" key="1">
    <source>
        <dbReference type="PROSITE-ProRule" id="PRU00497"/>
    </source>
</evidence>
<dbReference type="PANTHER" id="PTHR10380">
    <property type="entry name" value="CUTICLE PROTEIN"/>
    <property type="match status" value="1"/>
</dbReference>
<dbReference type="RefSeq" id="XP_022240174.1">
    <property type="nucleotide sequence ID" value="XM_022384466.1"/>
</dbReference>